<keyword evidence="2" id="KW-1185">Reference proteome</keyword>
<accession>V2X979</accession>
<organism evidence="1 2">
    <name type="scientific">Moniliophthora roreri (strain MCA 2997)</name>
    <name type="common">Cocoa frosty pod rot fungus</name>
    <name type="synonym">Crinipellis roreri</name>
    <dbReference type="NCBI Taxonomy" id="1381753"/>
    <lineage>
        <taxon>Eukaryota</taxon>
        <taxon>Fungi</taxon>
        <taxon>Dikarya</taxon>
        <taxon>Basidiomycota</taxon>
        <taxon>Agaricomycotina</taxon>
        <taxon>Agaricomycetes</taxon>
        <taxon>Agaricomycetidae</taxon>
        <taxon>Agaricales</taxon>
        <taxon>Marasmiineae</taxon>
        <taxon>Marasmiaceae</taxon>
        <taxon>Moniliophthora</taxon>
    </lineage>
</organism>
<dbReference type="EMBL" id="AWSO01000063">
    <property type="protein sequence ID" value="ESK95728.1"/>
    <property type="molecule type" value="Genomic_DNA"/>
</dbReference>
<name>V2X979_MONRO</name>
<evidence type="ECO:0000313" key="1">
    <source>
        <dbReference type="EMBL" id="ESK95728.1"/>
    </source>
</evidence>
<dbReference type="HOGENOM" id="CLU_1245678_0_0_1"/>
<sequence>MFFFLPPMLFSVACYPSFLTGLMLAMSVSHFLGSQNHLGHALRLPRLSSDPLFSSGSQRNLTSRDVYTPRITSPDEDTIWVIGEDVTVTWDISNPPVHITNEVGEIWLGCSNGMNGSKYLGAKEPLLRGFDIRIGSVGFTVPRVEPRNDYFIVLFGDSGNASPLFTIQGKDLQAASIQPFESILPFLSFPMTPVRRAYPISLPQGRRNLYLDVEGPVTRVGK</sequence>
<reference evidence="1 2" key="1">
    <citation type="journal article" date="2014" name="BMC Genomics">
        <title>Genome and secretome analysis of the hemibiotrophic fungal pathogen, Moniliophthora roreri, which causes frosty pod rot disease of cacao: mechanisms of the biotrophic and necrotrophic phases.</title>
        <authorList>
            <person name="Meinhardt L.W."/>
            <person name="Costa G.G.L."/>
            <person name="Thomazella D.P.T."/>
            <person name="Teixeira P.J.P.L."/>
            <person name="Carazzolle M.F."/>
            <person name="Schuster S.C."/>
            <person name="Carlson J.E."/>
            <person name="Guiltinan M.J."/>
            <person name="Mieczkowski P."/>
            <person name="Farmer A."/>
            <person name="Ramaraj T."/>
            <person name="Crozier J."/>
            <person name="Davis R.E."/>
            <person name="Shao J."/>
            <person name="Melnick R.L."/>
            <person name="Pereira G.A.G."/>
            <person name="Bailey B.A."/>
        </authorList>
    </citation>
    <scope>NUCLEOTIDE SEQUENCE [LARGE SCALE GENOMIC DNA]</scope>
    <source>
        <strain evidence="1 2">MCA 2997</strain>
    </source>
</reference>
<evidence type="ECO:0000313" key="2">
    <source>
        <dbReference type="Proteomes" id="UP000017559"/>
    </source>
</evidence>
<comment type="caution">
    <text evidence="1">The sequence shown here is derived from an EMBL/GenBank/DDBJ whole genome shotgun (WGS) entry which is preliminary data.</text>
</comment>
<dbReference type="KEGG" id="mrr:Moror_12457"/>
<dbReference type="OrthoDB" id="2339190at2759"/>
<protein>
    <submittedName>
        <fullName evidence="1">Uncharacterized protein</fullName>
    </submittedName>
</protein>
<gene>
    <name evidence="1" type="ORF">Moror_12457</name>
</gene>
<proteinExistence type="predicted"/>
<dbReference type="Proteomes" id="UP000017559">
    <property type="component" value="Unassembled WGS sequence"/>
</dbReference>
<dbReference type="AlphaFoldDB" id="V2X979"/>